<dbReference type="EC" id="2.7.7.60" evidence="14"/>
<proteinExistence type="inferred from homology"/>
<feature type="binding site" evidence="14">
    <location>
        <position position="238"/>
    </location>
    <ligand>
        <name>a divalent metal cation</name>
        <dbReference type="ChEBI" id="CHEBI:60240"/>
    </ligand>
</feature>
<dbReference type="SUPFAM" id="SSF69765">
    <property type="entry name" value="IpsF-like"/>
    <property type="match status" value="1"/>
</dbReference>
<feature type="site" description="Positions MEP for the nucleophilic attack" evidence="14">
    <location>
        <position position="209"/>
    </location>
</feature>
<dbReference type="PROSITE" id="PS01350">
    <property type="entry name" value="ISPF"/>
    <property type="match status" value="1"/>
</dbReference>
<dbReference type="Gene3D" id="3.90.550.10">
    <property type="entry name" value="Spore Coat Polysaccharide Biosynthesis Protein SpsA, Chain A"/>
    <property type="match status" value="1"/>
</dbReference>
<evidence type="ECO:0000256" key="10">
    <source>
        <dbReference type="ARBA" id="ARBA00022723"/>
    </source>
</evidence>
<sequence>MTDVARRVTDAILVAGGKGTRMGGQNKVYRLLAGQPVLGRSAAAFLSHPGIRRVVAVVAADDAEAARAILPEEVTIATGGASRAASVRAGLAALSDAPPDRVMIHDAARPLIDRETIARVSEALDAHDGAAPAIAVTDALWRSATDRIEGAVPREGLYRAQTPQGFRYEAIAAAHAGWDAPGDPADDVTVALAAGLDVVMVPGEERNLKLTLAADMRRAEAMTREGTPMDIRMGNGYDVHRFGPGDAVILCGIRIPHGRGLSGHSDADVGMHALTDAILGALAEGDIGRHFPPSDPQWKGADSEIFLSRAADIASGRGFRLSNADVTLICEEPKIGPHAAAMSARLAGILGTTPDRISVKATTSERLGFTGRGEGIAAIATATLVSETS</sequence>
<evidence type="ECO:0000256" key="6">
    <source>
        <dbReference type="ARBA" id="ARBA00008480"/>
    </source>
</evidence>
<dbReference type="InterPro" id="IPR034683">
    <property type="entry name" value="IspD/TarI"/>
</dbReference>
<dbReference type="NCBIfam" id="NF006899">
    <property type="entry name" value="PRK09382.1"/>
    <property type="match status" value="1"/>
</dbReference>
<feature type="domain" description="2-C-methyl-D-erythritol 2,4-cyclodiphosphate synthase" evidence="15">
    <location>
        <begin position="231"/>
        <end position="384"/>
    </location>
</feature>
<accession>A0ABU3DJS7</accession>
<gene>
    <name evidence="14" type="primary">ispDF</name>
    <name evidence="16" type="ORF">RM543_14890</name>
</gene>
<dbReference type="HAMAP" id="MF_00108">
    <property type="entry name" value="IspD"/>
    <property type="match status" value="1"/>
</dbReference>
<evidence type="ECO:0000256" key="9">
    <source>
        <dbReference type="ARBA" id="ARBA00022695"/>
    </source>
</evidence>
<dbReference type="CDD" id="cd02516">
    <property type="entry name" value="CDP-ME_synthetase"/>
    <property type="match status" value="1"/>
</dbReference>
<comment type="pathway">
    <text evidence="5 14">Isoprenoid biosynthesis; isopentenyl diphosphate biosynthesis via DXP pathway; isopentenyl diphosphate from 1-deoxy-D-xylulose 5-phosphate: step 2/6.</text>
</comment>
<comment type="caution">
    <text evidence="14">Lacks conserved residue(s) required for the propagation of feature annotation.</text>
</comment>
<keyword evidence="17" id="KW-1185">Reference proteome</keyword>
<comment type="similarity">
    <text evidence="14">In the N-terminal section; belongs to the IspD/TarI cytidylyltransferase family. IspD subfamily.</text>
</comment>
<comment type="similarity">
    <text evidence="7">Belongs to the IspD/TarI cytidylyltransferase family. IspD subfamily.</text>
</comment>
<dbReference type="Pfam" id="PF02542">
    <property type="entry name" value="YgbB"/>
    <property type="match status" value="1"/>
</dbReference>
<evidence type="ECO:0000256" key="3">
    <source>
        <dbReference type="ARBA" id="ARBA00001968"/>
    </source>
</evidence>
<keyword evidence="11 14" id="KW-0414">Isoprene biosynthesis</keyword>
<keyword evidence="10 14" id="KW-0479">Metal-binding</keyword>
<dbReference type="InterPro" id="IPR036571">
    <property type="entry name" value="MECDP_synthase_sf"/>
</dbReference>
<keyword evidence="12 14" id="KW-0456">Lyase</keyword>
<comment type="function">
    <text evidence="14">Bifunctional enzyme that catalyzes the formation of 4-diphosphocytidyl-2-C-methyl-D-erythritol from CTP and 2-C-methyl-D-erythritol 4-phosphate (MEP) (IspD), and catalyzes the conversion of 4-diphosphocytidyl-2-C-methyl-D-erythritol 2-phosphate (CDP-ME2P) to 2-C-methyl-D-erythritol 2,4-cyclodiphosphate (ME-CPP) with a corresponding release of cytidine 5-monophosphate (CMP) (IspF).</text>
</comment>
<evidence type="ECO:0000256" key="4">
    <source>
        <dbReference type="ARBA" id="ARBA00004709"/>
    </source>
</evidence>
<feature type="binding site" evidence="14">
    <location>
        <begin position="238"/>
        <end position="240"/>
    </location>
    <ligand>
        <name>4-CDP-2-C-methyl-D-erythritol 2-phosphate</name>
        <dbReference type="ChEBI" id="CHEBI:57919"/>
    </ligand>
</feature>
<dbReference type="InterPro" id="IPR026596">
    <property type="entry name" value="IspD/F"/>
</dbReference>
<feature type="site" description="Transition state stabilizer" evidence="14">
    <location>
        <position position="21"/>
    </location>
</feature>
<evidence type="ECO:0000256" key="12">
    <source>
        <dbReference type="ARBA" id="ARBA00023239"/>
    </source>
</evidence>
<reference evidence="16 17" key="1">
    <citation type="submission" date="2023-09" db="EMBL/GenBank/DDBJ databases">
        <authorList>
            <person name="Rey-Velasco X."/>
        </authorList>
    </citation>
    <scope>NUCLEOTIDE SEQUENCE [LARGE SCALE GENOMIC DNA]</scope>
    <source>
        <strain evidence="16 17">F158</strain>
    </source>
</reference>
<feature type="site" description="Transition state stabilizer" evidence="14">
    <location>
        <position position="27"/>
    </location>
</feature>
<feature type="binding site" evidence="14">
    <location>
        <begin position="362"/>
        <end position="365"/>
    </location>
    <ligand>
        <name>4-CDP-2-C-methyl-D-erythritol 2-phosphate</name>
        <dbReference type="ChEBI" id="CHEBI:57919"/>
    </ligand>
</feature>
<feature type="binding site" evidence="14">
    <location>
        <position position="240"/>
    </location>
    <ligand>
        <name>a divalent metal cation</name>
        <dbReference type="ChEBI" id="CHEBI:60240"/>
    </ligand>
</feature>
<dbReference type="EC" id="4.6.1.12" evidence="14"/>
<evidence type="ECO:0000313" key="16">
    <source>
        <dbReference type="EMBL" id="MDT0683974.1"/>
    </source>
</evidence>
<comment type="catalytic activity">
    <reaction evidence="2 14">
        <text>2-C-methyl-D-erythritol 4-phosphate + CTP + H(+) = 4-CDP-2-C-methyl-D-erythritol + diphosphate</text>
        <dbReference type="Rhea" id="RHEA:13429"/>
        <dbReference type="ChEBI" id="CHEBI:15378"/>
        <dbReference type="ChEBI" id="CHEBI:33019"/>
        <dbReference type="ChEBI" id="CHEBI:37563"/>
        <dbReference type="ChEBI" id="CHEBI:57823"/>
        <dbReference type="ChEBI" id="CHEBI:58262"/>
        <dbReference type="EC" id="2.7.7.60"/>
    </reaction>
</comment>
<evidence type="ECO:0000256" key="2">
    <source>
        <dbReference type="ARBA" id="ARBA00001282"/>
    </source>
</evidence>
<feature type="region of interest" description="2-C-methyl-D-erythritol 2,4-cyclodiphosphate synthase" evidence="14">
    <location>
        <begin position="232"/>
        <end position="389"/>
    </location>
</feature>
<dbReference type="InterPro" id="IPR020555">
    <property type="entry name" value="MECDP_synthase_CS"/>
</dbReference>
<protein>
    <recommendedName>
        <fullName evidence="14">Bifunctional enzyme IspD/IspF</fullName>
    </recommendedName>
    <domain>
        <recommendedName>
            <fullName evidence="14">2-C-methyl-D-erythritol 4-phosphate cytidylyltransferase</fullName>
            <ecNumber evidence="14">2.7.7.60</ecNumber>
        </recommendedName>
        <alternativeName>
            <fullName evidence="14">4-diphosphocytidyl-2C-methyl-D-erythritol synthase</fullName>
        </alternativeName>
        <alternativeName>
            <fullName evidence="14">MEP cytidylyltransferase</fullName>
            <shortName evidence="14">MCT</shortName>
        </alternativeName>
    </domain>
    <domain>
        <recommendedName>
            <fullName evidence="14">2-C-methyl-D-erythritol 2,4-cyclodiphosphate synthase</fullName>
            <shortName evidence="14">MECDP-synthase</shortName>
            <shortName evidence="14">MECPP-synthase</shortName>
            <shortName evidence="14">MECPS</shortName>
            <ecNumber evidence="14">4.6.1.12</ecNumber>
        </recommendedName>
    </domain>
</protein>
<dbReference type="Proteomes" id="UP001265259">
    <property type="component" value="Unassembled WGS sequence"/>
</dbReference>
<evidence type="ECO:0000259" key="15">
    <source>
        <dbReference type="Pfam" id="PF02542"/>
    </source>
</evidence>
<organism evidence="16 17">
    <name type="scientific">Tropicimonas omnivorans</name>
    <dbReference type="NCBI Taxonomy" id="3075590"/>
    <lineage>
        <taxon>Bacteria</taxon>
        <taxon>Pseudomonadati</taxon>
        <taxon>Pseudomonadota</taxon>
        <taxon>Alphaproteobacteria</taxon>
        <taxon>Rhodobacterales</taxon>
        <taxon>Roseobacteraceae</taxon>
        <taxon>Tropicimonas</taxon>
    </lineage>
</organism>
<evidence type="ECO:0000256" key="14">
    <source>
        <dbReference type="HAMAP-Rule" id="MF_01520"/>
    </source>
</evidence>
<feature type="site" description="Transition state stabilizer" evidence="14">
    <location>
        <position position="363"/>
    </location>
</feature>
<keyword evidence="13 14" id="KW-0511">Multifunctional enzyme</keyword>
<comment type="caution">
    <text evidence="16">The sequence shown here is derived from an EMBL/GenBank/DDBJ whole genome shotgun (WGS) entry which is preliminary data.</text>
</comment>
<dbReference type="GO" id="GO:0008685">
    <property type="term" value="F:2-C-methyl-D-erythritol 2,4-cyclodiphosphate synthase activity"/>
    <property type="evidence" value="ECO:0007669"/>
    <property type="project" value="UniProtKB-EC"/>
</dbReference>
<feature type="binding site" evidence="14">
    <location>
        <begin position="286"/>
        <end position="288"/>
    </location>
    <ligand>
        <name>4-CDP-2-C-methyl-D-erythritol 2-phosphate</name>
        <dbReference type="ChEBI" id="CHEBI:57919"/>
    </ligand>
</feature>
<feature type="region of interest" description="2-C-methyl-D-erythritol 4-phosphate cytidylyltransferase" evidence="14">
    <location>
        <begin position="1"/>
        <end position="231"/>
    </location>
</feature>
<dbReference type="PANTHER" id="PTHR43181">
    <property type="entry name" value="2-C-METHYL-D-ERYTHRITOL 2,4-CYCLODIPHOSPHATE SYNTHASE, CHLOROPLASTIC"/>
    <property type="match status" value="1"/>
</dbReference>
<feature type="binding site" evidence="14">
    <location>
        <begin position="264"/>
        <end position="265"/>
    </location>
    <ligand>
        <name>4-CDP-2-C-methyl-D-erythritol 2-phosphate</name>
        <dbReference type="ChEBI" id="CHEBI:57919"/>
    </ligand>
</feature>
<dbReference type="GO" id="GO:0050518">
    <property type="term" value="F:2-C-methyl-D-erythritol 4-phosphate cytidylyltransferase activity"/>
    <property type="evidence" value="ECO:0007669"/>
    <property type="project" value="UniProtKB-EC"/>
</dbReference>
<comment type="similarity">
    <text evidence="14">In the C-terminal section; belongs to the IspF family.</text>
</comment>
<dbReference type="Gene3D" id="3.30.1330.50">
    <property type="entry name" value="2-C-methyl-D-erythritol 2,4-cyclodiphosphate synthase"/>
    <property type="match status" value="1"/>
</dbReference>
<dbReference type="InterPro" id="IPR001228">
    <property type="entry name" value="IspD"/>
</dbReference>
<dbReference type="NCBIfam" id="TIGR00453">
    <property type="entry name" value="ispD"/>
    <property type="match status" value="1"/>
</dbReference>
<dbReference type="EMBL" id="JAVRHL010000003">
    <property type="protein sequence ID" value="MDT0683974.1"/>
    <property type="molecule type" value="Genomic_DNA"/>
</dbReference>
<comment type="similarity">
    <text evidence="6">Belongs to the IspF family.</text>
</comment>
<evidence type="ECO:0000256" key="7">
    <source>
        <dbReference type="ARBA" id="ARBA00009789"/>
    </source>
</evidence>
<dbReference type="InterPro" id="IPR018294">
    <property type="entry name" value="ISPD_synthase_CS"/>
</dbReference>
<dbReference type="HAMAP" id="MF_01520">
    <property type="entry name" value="IspDF"/>
    <property type="match status" value="1"/>
</dbReference>
<feature type="binding site" evidence="14">
    <location>
        <position position="369"/>
    </location>
    <ligand>
        <name>4-CDP-2-C-methyl-D-erythritol 2-phosphate</name>
        <dbReference type="ChEBI" id="CHEBI:57919"/>
    </ligand>
</feature>
<feature type="site" description="Transition state stabilizer" evidence="14">
    <location>
        <position position="264"/>
    </location>
</feature>
<evidence type="ECO:0000256" key="11">
    <source>
        <dbReference type="ARBA" id="ARBA00023229"/>
    </source>
</evidence>
<feature type="binding site" evidence="14">
    <location>
        <position position="372"/>
    </location>
    <ligand>
        <name>4-CDP-2-C-methyl-D-erythritol 2-phosphate</name>
        <dbReference type="ChEBI" id="CHEBI:57919"/>
    </ligand>
</feature>
<feature type="binding site" evidence="14">
    <location>
        <position position="272"/>
    </location>
    <ligand>
        <name>a divalent metal cation</name>
        <dbReference type="ChEBI" id="CHEBI:60240"/>
    </ligand>
</feature>
<dbReference type="SUPFAM" id="SSF53448">
    <property type="entry name" value="Nucleotide-diphospho-sugar transferases"/>
    <property type="match status" value="1"/>
</dbReference>
<dbReference type="InterPro" id="IPR003526">
    <property type="entry name" value="MECDP_synthase"/>
</dbReference>
<comment type="pathway">
    <text evidence="4 14">Isoprenoid biosynthesis; isopentenyl diphosphate biosynthesis via DXP pathway; isopentenyl diphosphate from 1-deoxy-D-xylulose 5-phosphate: step 4/6.</text>
</comment>
<dbReference type="Pfam" id="PF01128">
    <property type="entry name" value="IspD"/>
    <property type="match status" value="1"/>
</dbReference>
<dbReference type="HAMAP" id="MF_00107">
    <property type="entry name" value="IspF"/>
    <property type="match status" value="1"/>
</dbReference>
<evidence type="ECO:0000256" key="1">
    <source>
        <dbReference type="ARBA" id="ARBA00000200"/>
    </source>
</evidence>
<dbReference type="PANTHER" id="PTHR43181:SF1">
    <property type="entry name" value="2-C-METHYL-D-ERYTHRITOL 2,4-CYCLODIPHOSPHATE SYNTHASE, CHLOROPLASTIC"/>
    <property type="match status" value="1"/>
</dbReference>
<keyword evidence="8 14" id="KW-0808">Transferase</keyword>
<dbReference type="RefSeq" id="WP_311693000.1">
    <property type="nucleotide sequence ID" value="NZ_JAVRHL010000003.1"/>
</dbReference>
<evidence type="ECO:0000313" key="17">
    <source>
        <dbReference type="Proteomes" id="UP001265259"/>
    </source>
</evidence>
<comment type="cofactor">
    <cofactor evidence="3 14">
        <name>a divalent metal cation</name>
        <dbReference type="ChEBI" id="CHEBI:60240"/>
    </cofactor>
</comment>
<evidence type="ECO:0000256" key="8">
    <source>
        <dbReference type="ARBA" id="ARBA00022679"/>
    </source>
</evidence>
<keyword evidence="9 14" id="KW-0548">Nucleotidyltransferase</keyword>
<dbReference type="NCBIfam" id="TIGR00151">
    <property type="entry name" value="ispF"/>
    <property type="match status" value="1"/>
</dbReference>
<name>A0ABU3DJS7_9RHOB</name>
<dbReference type="InterPro" id="IPR029044">
    <property type="entry name" value="Nucleotide-diphossugar_trans"/>
</dbReference>
<dbReference type="PROSITE" id="PS01295">
    <property type="entry name" value="ISPD"/>
    <property type="match status" value="1"/>
</dbReference>
<evidence type="ECO:0000256" key="13">
    <source>
        <dbReference type="ARBA" id="ARBA00023268"/>
    </source>
</evidence>
<comment type="catalytic activity">
    <reaction evidence="1 14">
        <text>4-CDP-2-C-methyl-D-erythritol 2-phosphate = 2-C-methyl-D-erythritol 2,4-cyclic diphosphate + CMP</text>
        <dbReference type="Rhea" id="RHEA:23864"/>
        <dbReference type="ChEBI" id="CHEBI:57919"/>
        <dbReference type="ChEBI" id="CHEBI:58483"/>
        <dbReference type="ChEBI" id="CHEBI:60377"/>
        <dbReference type="EC" id="4.6.1.12"/>
    </reaction>
</comment>
<evidence type="ECO:0000256" key="5">
    <source>
        <dbReference type="ARBA" id="ARBA00004787"/>
    </source>
</evidence>
<dbReference type="CDD" id="cd00554">
    <property type="entry name" value="MECDP_synthase"/>
    <property type="match status" value="1"/>
</dbReference>
<feature type="site" description="Positions MEP for the nucleophilic attack" evidence="14">
    <location>
        <position position="154"/>
    </location>
</feature>